<gene>
    <name evidence="1" type="ORF">A2U01_0002397</name>
</gene>
<proteinExistence type="predicted"/>
<dbReference type="Proteomes" id="UP000265520">
    <property type="component" value="Unassembled WGS sequence"/>
</dbReference>
<accession>A0A392M2W5</accession>
<protein>
    <submittedName>
        <fullName evidence="1">Uncharacterized protein</fullName>
    </submittedName>
</protein>
<dbReference type="EMBL" id="LXQA010002519">
    <property type="protein sequence ID" value="MCH81606.1"/>
    <property type="molecule type" value="Genomic_DNA"/>
</dbReference>
<keyword evidence="2" id="KW-1185">Reference proteome</keyword>
<name>A0A392M2W5_9FABA</name>
<feature type="non-terminal residue" evidence="1">
    <location>
        <position position="15"/>
    </location>
</feature>
<evidence type="ECO:0000313" key="2">
    <source>
        <dbReference type="Proteomes" id="UP000265520"/>
    </source>
</evidence>
<reference evidence="1 2" key="1">
    <citation type="journal article" date="2018" name="Front. Plant Sci.">
        <title>Red Clover (Trifolium pratense) and Zigzag Clover (T. medium) - A Picture of Genomic Similarities and Differences.</title>
        <authorList>
            <person name="Dluhosova J."/>
            <person name="Istvanek J."/>
            <person name="Nedelnik J."/>
            <person name="Repkova J."/>
        </authorList>
    </citation>
    <scope>NUCLEOTIDE SEQUENCE [LARGE SCALE GENOMIC DNA]</scope>
    <source>
        <strain evidence="2">cv. 10/8</strain>
        <tissue evidence="1">Leaf</tissue>
    </source>
</reference>
<comment type="caution">
    <text evidence="1">The sequence shown here is derived from an EMBL/GenBank/DDBJ whole genome shotgun (WGS) entry which is preliminary data.</text>
</comment>
<sequence length="15" mass="1806">MAQQLVKKDDDRDDE</sequence>
<organism evidence="1 2">
    <name type="scientific">Trifolium medium</name>
    <dbReference type="NCBI Taxonomy" id="97028"/>
    <lineage>
        <taxon>Eukaryota</taxon>
        <taxon>Viridiplantae</taxon>
        <taxon>Streptophyta</taxon>
        <taxon>Embryophyta</taxon>
        <taxon>Tracheophyta</taxon>
        <taxon>Spermatophyta</taxon>
        <taxon>Magnoliopsida</taxon>
        <taxon>eudicotyledons</taxon>
        <taxon>Gunneridae</taxon>
        <taxon>Pentapetalae</taxon>
        <taxon>rosids</taxon>
        <taxon>fabids</taxon>
        <taxon>Fabales</taxon>
        <taxon>Fabaceae</taxon>
        <taxon>Papilionoideae</taxon>
        <taxon>50 kb inversion clade</taxon>
        <taxon>NPAAA clade</taxon>
        <taxon>Hologalegina</taxon>
        <taxon>IRL clade</taxon>
        <taxon>Trifolieae</taxon>
        <taxon>Trifolium</taxon>
    </lineage>
</organism>
<evidence type="ECO:0000313" key="1">
    <source>
        <dbReference type="EMBL" id="MCH81606.1"/>
    </source>
</evidence>